<dbReference type="EMBL" id="CAJOBC010085328">
    <property type="protein sequence ID" value="CAF4329600.1"/>
    <property type="molecule type" value="Genomic_DNA"/>
</dbReference>
<protein>
    <submittedName>
        <fullName evidence="1">Uncharacterized protein</fullName>
    </submittedName>
</protein>
<feature type="non-terminal residue" evidence="1">
    <location>
        <position position="1"/>
    </location>
</feature>
<sequence>SARISNLNPEAYHVYCNADSLDLALQDLTRESPPVASALDMTNEIGNYSLDLALQDLTRESPPVASALDMTNEIVNCMKKSPKRLHLLDKLTGLNNYSNLKPLRSLAEISTEGGPPSAKANGYLEQMQKFSTYFGFKLVGLGDLIIMLTLHPTDDRTPLWQRSSGVTSMVIFDEFNAVVAAQPRIHVGGRSFAA</sequence>
<evidence type="ECO:0000313" key="2">
    <source>
        <dbReference type="EMBL" id="CAF4329600.1"/>
    </source>
</evidence>
<keyword evidence="3" id="KW-1185">Reference proteome</keyword>
<name>A0A815Q4C7_9BILA</name>
<reference evidence="1" key="1">
    <citation type="submission" date="2021-02" db="EMBL/GenBank/DDBJ databases">
        <authorList>
            <person name="Nowell W R."/>
        </authorList>
    </citation>
    <scope>NUCLEOTIDE SEQUENCE</scope>
</reference>
<evidence type="ECO:0000313" key="1">
    <source>
        <dbReference type="EMBL" id="CAF1458648.1"/>
    </source>
</evidence>
<comment type="caution">
    <text evidence="1">The sequence shown here is derived from an EMBL/GenBank/DDBJ whole genome shotgun (WGS) entry which is preliminary data.</text>
</comment>
<proteinExistence type="predicted"/>
<dbReference type="OrthoDB" id="10064879at2759"/>
<dbReference type="Proteomes" id="UP000663829">
    <property type="component" value="Unassembled WGS sequence"/>
</dbReference>
<dbReference type="Proteomes" id="UP000681722">
    <property type="component" value="Unassembled WGS sequence"/>
</dbReference>
<dbReference type="AlphaFoldDB" id="A0A815Q4C7"/>
<dbReference type="EMBL" id="CAJNOQ010019874">
    <property type="protein sequence ID" value="CAF1458648.1"/>
    <property type="molecule type" value="Genomic_DNA"/>
</dbReference>
<organism evidence="1 3">
    <name type="scientific">Didymodactylos carnosus</name>
    <dbReference type="NCBI Taxonomy" id="1234261"/>
    <lineage>
        <taxon>Eukaryota</taxon>
        <taxon>Metazoa</taxon>
        <taxon>Spiralia</taxon>
        <taxon>Gnathifera</taxon>
        <taxon>Rotifera</taxon>
        <taxon>Eurotatoria</taxon>
        <taxon>Bdelloidea</taxon>
        <taxon>Philodinida</taxon>
        <taxon>Philodinidae</taxon>
        <taxon>Didymodactylos</taxon>
    </lineage>
</organism>
<evidence type="ECO:0000313" key="3">
    <source>
        <dbReference type="Proteomes" id="UP000663829"/>
    </source>
</evidence>
<accession>A0A815Q4C7</accession>
<gene>
    <name evidence="1" type="ORF">GPM918_LOCUS34998</name>
    <name evidence="2" type="ORF">SRO942_LOCUS35709</name>
</gene>